<dbReference type="Proteomes" id="UP000183994">
    <property type="component" value="Unassembled WGS sequence"/>
</dbReference>
<dbReference type="Gene3D" id="3.60.21.10">
    <property type="match status" value="1"/>
</dbReference>
<keyword evidence="3" id="KW-1185">Reference proteome</keyword>
<protein>
    <submittedName>
        <fullName evidence="2">Calcineurin-like phosphoesterase</fullName>
    </submittedName>
</protein>
<dbReference type="STRING" id="1121393.SAMN02745216_04817"/>
<sequence>MRLAIISDTHFGDPACGLVSRGVLNHDRFTDFKEAALQGEEPLDFLVLVGDVFDFAIASYEEAYDNAKVFFRAVNGEIKGKEKQSPMARQVIYVPGNHDGDFAHLVDYEVNVIKKIRKCQSPLPLDRSMPGVLDDREDTPKKMQALRAEEPKDEASTPAFSDGRAIKPHSFFWPKRKPLWFKDEKARMDKAAQSKDLKDMRDGIFLDRLFCKEGSEQAADPEAPKVWVCYPNLYLITPKNENKGRDEECVLITHGHYFETFWALGGQVGLDLTSDDIRNFKGVVNGKEMWERPKVYWDGDYGIYLGQADSAGMNFPLNQLSCTGVGQAAPLTKVVRDVQKDVKKNYPDRLDKYIKRLPGSLTQRFDLGLIASAVLKTAATAVRPLVRNAVKNYKDARGNAEFLKDEQNQIRVGSYYLSCLQEIEAVNNQFYDDDEKRKILPPKRMIWGHTHEPTGWNGGNGLPFPKPIQGNHLKTHNCGGWLEKMVDGKKETPAEVFHYSTDKGFCSTRVK</sequence>
<dbReference type="InterPro" id="IPR029052">
    <property type="entry name" value="Metallo-depent_PP-like"/>
</dbReference>
<accession>A0A1M6YSA1</accession>
<evidence type="ECO:0000259" key="1">
    <source>
        <dbReference type="Pfam" id="PF00149"/>
    </source>
</evidence>
<dbReference type="AlphaFoldDB" id="A0A1M6YSA1"/>
<feature type="domain" description="Calcineurin-like phosphoesterase" evidence="1">
    <location>
        <begin position="1"/>
        <end position="123"/>
    </location>
</feature>
<evidence type="ECO:0000313" key="2">
    <source>
        <dbReference type="EMBL" id="SHL21020.1"/>
    </source>
</evidence>
<evidence type="ECO:0000313" key="3">
    <source>
        <dbReference type="Proteomes" id="UP000183994"/>
    </source>
</evidence>
<dbReference type="EMBL" id="FQZU01000053">
    <property type="protein sequence ID" value="SHL21020.1"/>
    <property type="molecule type" value="Genomic_DNA"/>
</dbReference>
<dbReference type="GO" id="GO:0016787">
    <property type="term" value="F:hydrolase activity"/>
    <property type="evidence" value="ECO:0007669"/>
    <property type="project" value="InterPro"/>
</dbReference>
<gene>
    <name evidence="2" type="ORF">SAMN02745216_04817</name>
</gene>
<dbReference type="RefSeq" id="WP_139264910.1">
    <property type="nucleotide sequence ID" value="NZ_FQZU01000053.1"/>
</dbReference>
<organism evidence="2 3">
    <name type="scientific">Desulfatibacillum alkenivorans DSM 16219</name>
    <dbReference type="NCBI Taxonomy" id="1121393"/>
    <lineage>
        <taxon>Bacteria</taxon>
        <taxon>Pseudomonadati</taxon>
        <taxon>Thermodesulfobacteriota</taxon>
        <taxon>Desulfobacteria</taxon>
        <taxon>Desulfobacterales</taxon>
        <taxon>Desulfatibacillaceae</taxon>
        <taxon>Desulfatibacillum</taxon>
    </lineage>
</organism>
<name>A0A1M6YSA1_9BACT</name>
<dbReference type="Pfam" id="PF00149">
    <property type="entry name" value="Metallophos"/>
    <property type="match status" value="1"/>
</dbReference>
<dbReference type="SUPFAM" id="SSF56300">
    <property type="entry name" value="Metallo-dependent phosphatases"/>
    <property type="match status" value="1"/>
</dbReference>
<proteinExistence type="predicted"/>
<reference evidence="3" key="1">
    <citation type="submission" date="2016-11" db="EMBL/GenBank/DDBJ databases">
        <authorList>
            <person name="Varghese N."/>
            <person name="Submissions S."/>
        </authorList>
    </citation>
    <scope>NUCLEOTIDE SEQUENCE [LARGE SCALE GENOMIC DNA]</scope>
    <source>
        <strain evidence="3">DSM 16219</strain>
    </source>
</reference>
<dbReference type="InterPro" id="IPR004843">
    <property type="entry name" value="Calcineurin-like_PHP"/>
</dbReference>
<dbReference type="OrthoDB" id="4088010at2"/>